<dbReference type="InterPro" id="IPR008253">
    <property type="entry name" value="Marvel"/>
</dbReference>
<feature type="transmembrane region" description="Helical" evidence="7">
    <location>
        <begin position="117"/>
        <end position="135"/>
    </location>
</feature>
<feature type="transmembrane region" description="Helical" evidence="7">
    <location>
        <begin position="71"/>
        <end position="96"/>
    </location>
</feature>
<evidence type="ECO:0000256" key="1">
    <source>
        <dbReference type="ARBA" id="ARBA00004141"/>
    </source>
</evidence>
<dbReference type="PROSITE" id="PS51225">
    <property type="entry name" value="MARVEL"/>
    <property type="match status" value="1"/>
</dbReference>
<dbReference type="EMBL" id="UYWY01020206">
    <property type="protein sequence ID" value="VDM40865.1"/>
    <property type="molecule type" value="Genomic_DNA"/>
</dbReference>
<feature type="transmembrane region" description="Helical" evidence="7">
    <location>
        <begin position="155"/>
        <end position="174"/>
    </location>
</feature>
<dbReference type="GO" id="GO:0031594">
    <property type="term" value="C:neuromuscular junction"/>
    <property type="evidence" value="ECO:0007669"/>
    <property type="project" value="TreeGrafter"/>
</dbReference>
<feature type="domain" description="MARVEL" evidence="8">
    <location>
        <begin position="27"/>
        <end position="178"/>
    </location>
</feature>
<feature type="transmembrane region" description="Helical" evidence="7">
    <location>
        <begin position="27"/>
        <end position="51"/>
    </location>
</feature>
<reference evidence="11" key="1">
    <citation type="submission" date="2016-06" db="UniProtKB">
        <authorList>
            <consortium name="WormBaseParasite"/>
        </authorList>
    </citation>
    <scope>IDENTIFICATION</scope>
</reference>
<evidence type="ECO:0000256" key="4">
    <source>
        <dbReference type="ARBA" id="ARBA00022989"/>
    </source>
</evidence>
<evidence type="ECO:0000256" key="3">
    <source>
        <dbReference type="ARBA" id="ARBA00022692"/>
    </source>
</evidence>
<evidence type="ECO:0000313" key="11">
    <source>
        <dbReference type="WBParaSite" id="TCNE_0000954401-mRNA-1"/>
    </source>
</evidence>
<proteinExistence type="inferred from homology"/>
<dbReference type="Proteomes" id="UP000050794">
    <property type="component" value="Unassembled WGS sequence"/>
</dbReference>
<accession>A0A183UM24</accession>
<comment type="subcellular location">
    <subcellularLocation>
        <location evidence="1">Membrane</location>
        <topology evidence="1">Multi-pass membrane protein</topology>
    </subcellularLocation>
</comment>
<evidence type="ECO:0000259" key="8">
    <source>
        <dbReference type="PROSITE" id="PS51225"/>
    </source>
</evidence>
<name>A0A183UM24_TOXCA</name>
<dbReference type="GO" id="GO:0030672">
    <property type="term" value="C:synaptic vesicle membrane"/>
    <property type="evidence" value="ECO:0007669"/>
    <property type="project" value="TreeGrafter"/>
</dbReference>
<reference evidence="9 10" key="2">
    <citation type="submission" date="2018-11" db="EMBL/GenBank/DDBJ databases">
        <authorList>
            <consortium name="Pathogen Informatics"/>
        </authorList>
    </citation>
    <scope>NUCLEOTIDE SEQUENCE [LARGE SCALE GENOMIC DNA]</scope>
</reference>
<keyword evidence="10" id="KW-1185">Reference proteome</keyword>
<keyword evidence="4 7" id="KW-1133">Transmembrane helix</keyword>
<evidence type="ECO:0000256" key="7">
    <source>
        <dbReference type="SAM" id="Phobius"/>
    </source>
</evidence>
<evidence type="ECO:0000256" key="6">
    <source>
        <dbReference type="PROSITE-ProRule" id="PRU00581"/>
    </source>
</evidence>
<sequence>MDNIRAYGAGMAGGAFDRTAFIKKPTVIFRFIALLRVLVLQVSGIILWASISNGGWHEPTTGGQSVCLYGNSASACSFGSAMGFFAVVGAIALLIADARFEKISAIQTRKRVVITDLAISAIFAVAFVITFFVLLSKYSSFELDEPYNGSLAKAGIFFALISLAAWGGAAFFAWRRYEEGALTEFAPSYEQEFAVGVGGPEYGYNSSGAGVVVDSYQNAPFTAINTQGSPIDVKQFHQGY</sequence>
<dbReference type="InterPro" id="IPR016579">
    <property type="entry name" value="Synaptogyrin"/>
</dbReference>
<evidence type="ECO:0000313" key="9">
    <source>
        <dbReference type="EMBL" id="VDM40865.1"/>
    </source>
</evidence>
<evidence type="ECO:0000313" key="10">
    <source>
        <dbReference type="Proteomes" id="UP000050794"/>
    </source>
</evidence>
<gene>
    <name evidence="9" type="ORF">TCNE_LOCUS9544</name>
</gene>
<comment type="similarity">
    <text evidence="2">Belongs to the synaptogyrin family.</text>
</comment>
<evidence type="ECO:0000256" key="2">
    <source>
        <dbReference type="ARBA" id="ARBA00010252"/>
    </source>
</evidence>
<dbReference type="PANTHER" id="PTHR10838:SF20">
    <property type="entry name" value="SYNAPTOGYRIN"/>
    <property type="match status" value="1"/>
</dbReference>
<dbReference type="WBParaSite" id="TCNE_0000954401-mRNA-1">
    <property type="protein sequence ID" value="TCNE_0000954401-mRNA-1"/>
    <property type="gene ID" value="TCNE_0000954401"/>
</dbReference>
<dbReference type="AlphaFoldDB" id="A0A183UM24"/>
<keyword evidence="5 6" id="KW-0472">Membrane</keyword>
<protein>
    <submittedName>
        <fullName evidence="11">MARVEL domain-containing protein</fullName>
    </submittedName>
</protein>
<organism evidence="10 11">
    <name type="scientific">Toxocara canis</name>
    <name type="common">Canine roundworm</name>
    <dbReference type="NCBI Taxonomy" id="6265"/>
    <lineage>
        <taxon>Eukaryota</taxon>
        <taxon>Metazoa</taxon>
        <taxon>Ecdysozoa</taxon>
        <taxon>Nematoda</taxon>
        <taxon>Chromadorea</taxon>
        <taxon>Rhabditida</taxon>
        <taxon>Spirurina</taxon>
        <taxon>Ascaridomorpha</taxon>
        <taxon>Ascaridoidea</taxon>
        <taxon>Toxocaridae</taxon>
        <taxon>Toxocara</taxon>
    </lineage>
</organism>
<dbReference type="PANTHER" id="PTHR10838">
    <property type="entry name" value="SYNAPTOGYRIN"/>
    <property type="match status" value="1"/>
</dbReference>
<dbReference type="Pfam" id="PF01284">
    <property type="entry name" value="MARVEL"/>
    <property type="match status" value="1"/>
</dbReference>
<keyword evidence="3 6" id="KW-0812">Transmembrane</keyword>
<evidence type="ECO:0000256" key="5">
    <source>
        <dbReference type="ARBA" id="ARBA00023136"/>
    </source>
</evidence>